<dbReference type="Proteomes" id="UP000000485">
    <property type="component" value="Chromosome"/>
</dbReference>
<dbReference type="CDD" id="cd16917">
    <property type="entry name" value="HATPase_UhpB-NarQ-NarX-like"/>
    <property type="match status" value="1"/>
</dbReference>
<evidence type="ECO:0000259" key="10">
    <source>
        <dbReference type="Pfam" id="PF02518"/>
    </source>
</evidence>
<evidence type="ECO:0000256" key="2">
    <source>
        <dbReference type="ARBA" id="ARBA00012438"/>
    </source>
</evidence>
<dbReference type="Pfam" id="PF13796">
    <property type="entry name" value="Sensor"/>
    <property type="match status" value="1"/>
</dbReference>
<dbReference type="PANTHER" id="PTHR24421:SF10">
    <property type="entry name" value="NITRATE_NITRITE SENSOR PROTEIN NARQ"/>
    <property type="match status" value="1"/>
</dbReference>
<comment type="catalytic activity">
    <reaction evidence="1">
        <text>ATP + protein L-histidine = ADP + protein N-phospho-L-histidine.</text>
        <dbReference type="EC" id="2.7.13.3"/>
    </reaction>
</comment>
<keyword evidence="9" id="KW-0472">Membrane</keyword>
<dbReference type="InterPro" id="IPR036890">
    <property type="entry name" value="HATPase_C_sf"/>
</dbReference>
<gene>
    <name evidence="13" type="ordered locus">Celgi_2846</name>
</gene>
<keyword evidence="4" id="KW-0808">Transferase</keyword>
<evidence type="ECO:0000256" key="6">
    <source>
        <dbReference type="ARBA" id="ARBA00022777"/>
    </source>
</evidence>
<dbReference type="PANTHER" id="PTHR24421">
    <property type="entry name" value="NITRATE/NITRITE SENSOR PROTEIN NARX-RELATED"/>
    <property type="match status" value="1"/>
</dbReference>
<keyword evidence="7" id="KW-0067">ATP-binding</keyword>
<dbReference type="Pfam" id="PF07730">
    <property type="entry name" value="HisKA_3"/>
    <property type="match status" value="1"/>
</dbReference>
<dbReference type="GO" id="GO:0016020">
    <property type="term" value="C:membrane"/>
    <property type="evidence" value="ECO:0007669"/>
    <property type="project" value="InterPro"/>
</dbReference>
<proteinExistence type="predicted"/>
<evidence type="ECO:0000256" key="8">
    <source>
        <dbReference type="ARBA" id="ARBA00023012"/>
    </source>
</evidence>
<dbReference type="RefSeq" id="WP_013884856.1">
    <property type="nucleotide sequence ID" value="NC_015671.1"/>
</dbReference>
<keyword evidence="6 13" id="KW-0418">Kinase</keyword>
<evidence type="ECO:0000256" key="4">
    <source>
        <dbReference type="ARBA" id="ARBA00022679"/>
    </source>
</evidence>
<dbReference type="EMBL" id="CP002665">
    <property type="protein sequence ID" value="AEI13339.1"/>
    <property type="molecule type" value="Genomic_DNA"/>
</dbReference>
<dbReference type="OrthoDB" id="5242012at2"/>
<keyword evidence="8" id="KW-0902">Two-component regulatory system</keyword>
<dbReference type="InterPro" id="IPR050482">
    <property type="entry name" value="Sensor_HK_TwoCompSys"/>
</dbReference>
<dbReference type="GO" id="GO:0000155">
    <property type="term" value="F:phosphorelay sensor kinase activity"/>
    <property type="evidence" value="ECO:0007669"/>
    <property type="project" value="InterPro"/>
</dbReference>
<evidence type="ECO:0000256" key="7">
    <source>
        <dbReference type="ARBA" id="ARBA00022840"/>
    </source>
</evidence>
<dbReference type="Pfam" id="PF02518">
    <property type="entry name" value="HATPase_c"/>
    <property type="match status" value="1"/>
</dbReference>
<feature type="transmembrane region" description="Helical" evidence="9">
    <location>
        <begin position="151"/>
        <end position="177"/>
    </location>
</feature>
<protein>
    <recommendedName>
        <fullName evidence="2">histidine kinase</fullName>
        <ecNumber evidence="2">2.7.13.3</ecNumber>
    </recommendedName>
</protein>
<feature type="domain" description="Putative sensor" evidence="12">
    <location>
        <begin position="69"/>
        <end position="233"/>
    </location>
</feature>
<dbReference type="InterPro" id="IPR011712">
    <property type="entry name" value="Sig_transdc_His_kin_sub3_dim/P"/>
</dbReference>
<keyword evidence="9" id="KW-1133">Transmembrane helix</keyword>
<sequence>MTSQTATATAPTAPAHDLLDTHPPASHDLAAIAPALLGGRELALAPVTAATWQAVSQTFIGFLWLVTLGTVAMVLIPTGVGLVPALGIGIPLLVVTLVAARGFARAEIARLRAQTGAVIPPADARRANRPGWWAAFVAPLFDSRAWAATGYAALSVLTASLAFALVIGLGAGGLAGIASPVYGTGPVIEEWAGRSPVAITVVLVLLGLGALWLSALAAQAAALLQVRMGRAMLGRTRAAQRLAAADAAREQAEVRVAHVEKTRILVVDAADDERRRIERDLHDGAQQRLVALGVELGAARRRTPEDPQAAADALAYAHKEVQETLAELRDLVRGIHPAVLTDRGLDAALSALAARSPIPVTVQTPDDDSLTRCGAAAQAAAYFVVAEALTNVAKHAYATSARIVVGCTDQRLRLVVHDDGRGGARATPGSGLDGLRGRVAALDGTFELVSPEGAGTSLTVVIPCAS</sequence>
<evidence type="ECO:0000256" key="1">
    <source>
        <dbReference type="ARBA" id="ARBA00000085"/>
    </source>
</evidence>
<feature type="transmembrane region" description="Helical" evidence="9">
    <location>
        <begin position="197"/>
        <end position="224"/>
    </location>
</feature>
<dbReference type="HOGENOM" id="CLU_000445_20_2_11"/>
<evidence type="ECO:0000259" key="11">
    <source>
        <dbReference type="Pfam" id="PF07730"/>
    </source>
</evidence>
<feature type="transmembrane region" description="Helical" evidence="9">
    <location>
        <begin position="59"/>
        <end position="76"/>
    </location>
</feature>
<keyword evidence="9" id="KW-0812">Transmembrane</keyword>
<evidence type="ECO:0000256" key="5">
    <source>
        <dbReference type="ARBA" id="ARBA00022741"/>
    </source>
</evidence>
<dbReference type="Gene3D" id="3.30.565.10">
    <property type="entry name" value="Histidine kinase-like ATPase, C-terminal domain"/>
    <property type="match status" value="1"/>
</dbReference>
<dbReference type="Gene3D" id="1.20.5.1930">
    <property type="match status" value="1"/>
</dbReference>
<dbReference type="GO" id="GO:0046983">
    <property type="term" value="F:protein dimerization activity"/>
    <property type="evidence" value="ECO:0007669"/>
    <property type="project" value="InterPro"/>
</dbReference>
<keyword evidence="5" id="KW-0547">Nucleotide-binding</keyword>
<dbReference type="GO" id="GO:0005524">
    <property type="term" value="F:ATP binding"/>
    <property type="evidence" value="ECO:0007669"/>
    <property type="project" value="UniProtKB-KW"/>
</dbReference>
<organism evidence="13 14">
    <name type="scientific">Cellulomonas gilvus (strain ATCC 13127 / NRRL B-14078)</name>
    <name type="common">Cellvibrio gilvus</name>
    <dbReference type="NCBI Taxonomy" id="593907"/>
    <lineage>
        <taxon>Bacteria</taxon>
        <taxon>Bacillati</taxon>
        <taxon>Actinomycetota</taxon>
        <taxon>Actinomycetes</taxon>
        <taxon>Micrococcales</taxon>
        <taxon>Cellulomonadaceae</taxon>
        <taxon>Cellulomonas</taxon>
    </lineage>
</organism>
<dbReference type="EC" id="2.7.13.3" evidence="2"/>
<evidence type="ECO:0000313" key="13">
    <source>
        <dbReference type="EMBL" id="AEI13339.1"/>
    </source>
</evidence>
<feature type="domain" description="Signal transduction histidine kinase subgroup 3 dimerisation and phosphoacceptor" evidence="11">
    <location>
        <begin position="273"/>
        <end position="340"/>
    </location>
</feature>
<dbReference type="STRING" id="593907.Celgi_2846"/>
<dbReference type="SUPFAM" id="SSF55874">
    <property type="entry name" value="ATPase domain of HSP90 chaperone/DNA topoisomerase II/histidine kinase"/>
    <property type="match status" value="1"/>
</dbReference>
<accession>F8A595</accession>
<feature type="domain" description="Histidine kinase/HSP90-like ATPase" evidence="10">
    <location>
        <begin position="380"/>
        <end position="464"/>
    </location>
</feature>
<feature type="transmembrane region" description="Helical" evidence="9">
    <location>
        <begin position="82"/>
        <end position="104"/>
    </location>
</feature>
<evidence type="ECO:0000256" key="9">
    <source>
        <dbReference type="SAM" id="Phobius"/>
    </source>
</evidence>
<dbReference type="KEGG" id="cga:Celgi_2846"/>
<dbReference type="InterPro" id="IPR025828">
    <property type="entry name" value="Put_sensor_dom"/>
</dbReference>
<evidence type="ECO:0000259" key="12">
    <source>
        <dbReference type="Pfam" id="PF13796"/>
    </source>
</evidence>
<evidence type="ECO:0000313" key="14">
    <source>
        <dbReference type="Proteomes" id="UP000000485"/>
    </source>
</evidence>
<dbReference type="InterPro" id="IPR003594">
    <property type="entry name" value="HATPase_dom"/>
</dbReference>
<dbReference type="AlphaFoldDB" id="F8A595"/>
<reference evidence="14" key="1">
    <citation type="submission" date="2011-04" db="EMBL/GenBank/DDBJ databases">
        <title>Complete sequence of Cellvibrio gilvus ATCC 13127.</title>
        <authorList>
            <person name="Lucas S."/>
            <person name="Han J."/>
            <person name="Lapidus A."/>
            <person name="Cheng J.-F."/>
            <person name="Goodwin L."/>
            <person name="Pitluck S."/>
            <person name="Peters L."/>
            <person name="Munk A."/>
            <person name="Detter J.C."/>
            <person name="Han C."/>
            <person name="Tapia R."/>
            <person name="Land M."/>
            <person name="Hauser L."/>
            <person name="Kyrpides N."/>
            <person name="Ivanova N."/>
            <person name="Ovchinnikova G."/>
            <person name="Pagani I."/>
            <person name="Mead D."/>
            <person name="Brumm P."/>
            <person name="Woyke T."/>
        </authorList>
    </citation>
    <scope>NUCLEOTIDE SEQUENCE [LARGE SCALE GENOMIC DNA]</scope>
    <source>
        <strain evidence="14">ATCC 13127 / NRRL B-14078</strain>
    </source>
</reference>
<keyword evidence="14" id="KW-1185">Reference proteome</keyword>
<name>F8A595_CELGA</name>
<evidence type="ECO:0000256" key="3">
    <source>
        <dbReference type="ARBA" id="ARBA00022553"/>
    </source>
</evidence>
<dbReference type="eggNOG" id="COG4585">
    <property type="taxonomic scope" value="Bacteria"/>
</dbReference>
<keyword evidence="3" id="KW-0597">Phosphoprotein</keyword>